<dbReference type="EMBL" id="BAAAFE010000003">
    <property type="protein sequence ID" value="GAA0861814.1"/>
    <property type="molecule type" value="Genomic_DNA"/>
</dbReference>
<name>A0ABP3X802_9SPHN</name>
<protein>
    <submittedName>
        <fullName evidence="2">Uncharacterized protein</fullName>
    </submittedName>
</protein>
<evidence type="ECO:0000256" key="1">
    <source>
        <dbReference type="SAM" id="Coils"/>
    </source>
</evidence>
<evidence type="ECO:0000313" key="2">
    <source>
        <dbReference type="EMBL" id="GAA0861814.1"/>
    </source>
</evidence>
<sequence length="96" mass="11722">MSKLNWNKAKVYVRDAAHVDVDREFHRPSCWTSPREREQRARDRREQQKLKLEEADARRLAEDFERRATEAYAKRERGEELSGFERYYIAWFEGRS</sequence>
<organism evidence="2 3">
    <name type="scientific">Sphingopyxis soli</name>
    <dbReference type="NCBI Taxonomy" id="592051"/>
    <lineage>
        <taxon>Bacteria</taxon>
        <taxon>Pseudomonadati</taxon>
        <taxon>Pseudomonadota</taxon>
        <taxon>Alphaproteobacteria</taxon>
        <taxon>Sphingomonadales</taxon>
        <taxon>Sphingomonadaceae</taxon>
        <taxon>Sphingopyxis</taxon>
    </lineage>
</organism>
<accession>A0ABP3X802</accession>
<comment type="caution">
    <text evidence="2">The sequence shown here is derived from an EMBL/GenBank/DDBJ whole genome shotgun (WGS) entry which is preliminary data.</text>
</comment>
<reference evidence="3" key="1">
    <citation type="journal article" date="2019" name="Int. J. Syst. Evol. Microbiol.">
        <title>The Global Catalogue of Microorganisms (GCM) 10K type strain sequencing project: providing services to taxonomists for standard genome sequencing and annotation.</title>
        <authorList>
            <consortium name="The Broad Institute Genomics Platform"/>
            <consortium name="The Broad Institute Genome Sequencing Center for Infectious Disease"/>
            <person name="Wu L."/>
            <person name="Ma J."/>
        </authorList>
    </citation>
    <scope>NUCLEOTIDE SEQUENCE [LARGE SCALE GENOMIC DNA]</scope>
    <source>
        <strain evidence="3">JCM 15910</strain>
    </source>
</reference>
<gene>
    <name evidence="2" type="ORF">GCM10009115_05950</name>
</gene>
<feature type="coiled-coil region" evidence="1">
    <location>
        <begin position="35"/>
        <end position="67"/>
    </location>
</feature>
<dbReference type="RefSeq" id="WP_215353956.1">
    <property type="nucleotide sequence ID" value="NZ_BAAAFE010000003.1"/>
</dbReference>
<keyword evidence="1" id="KW-0175">Coiled coil</keyword>
<keyword evidence="3" id="KW-1185">Reference proteome</keyword>
<dbReference type="Proteomes" id="UP001500738">
    <property type="component" value="Unassembled WGS sequence"/>
</dbReference>
<proteinExistence type="predicted"/>
<evidence type="ECO:0000313" key="3">
    <source>
        <dbReference type="Proteomes" id="UP001500738"/>
    </source>
</evidence>